<dbReference type="Proteomes" id="UP001305779">
    <property type="component" value="Unassembled WGS sequence"/>
</dbReference>
<dbReference type="EMBL" id="JAXOVC010000015">
    <property type="protein sequence ID" value="KAK4493676.1"/>
    <property type="molecule type" value="Genomic_DNA"/>
</dbReference>
<evidence type="ECO:0000313" key="2">
    <source>
        <dbReference type="EMBL" id="KAK4493676.1"/>
    </source>
</evidence>
<sequence>MSSAPPSNAPTGPKNWRPPPLTDRQCHACPSRLEADDKYICKPCQVRKADQHQTPTEIPLPHDKWSSLLGEGDNFKPIRRALQATRRKMPDASRLEVALAREAQWDDKIDGQVVVASKGERQMSPEPVIFMEDLRRVIGQLRREEGEADEQEEQREGADQEMRDVEEMDEQGKEGKK</sequence>
<feature type="compositionally biased region" description="Basic and acidic residues" evidence="1">
    <location>
        <begin position="154"/>
        <end position="177"/>
    </location>
</feature>
<evidence type="ECO:0000256" key="1">
    <source>
        <dbReference type="SAM" id="MobiDB-lite"/>
    </source>
</evidence>
<name>A0ABR0DXJ0_ZASCE</name>
<feature type="compositionally biased region" description="Polar residues" evidence="1">
    <location>
        <begin position="1"/>
        <end position="10"/>
    </location>
</feature>
<comment type="caution">
    <text evidence="2">The sequence shown here is derived from an EMBL/GenBank/DDBJ whole genome shotgun (WGS) entry which is preliminary data.</text>
</comment>
<organism evidence="2 3">
    <name type="scientific">Zasmidium cellare</name>
    <name type="common">Wine cellar mold</name>
    <name type="synonym">Racodium cellare</name>
    <dbReference type="NCBI Taxonomy" id="395010"/>
    <lineage>
        <taxon>Eukaryota</taxon>
        <taxon>Fungi</taxon>
        <taxon>Dikarya</taxon>
        <taxon>Ascomycota</taxon>
        <taxon>Pezizomycotina</taxon>
        <taxon>Dothideomycetes</taxon>
        <taxon>Dothideomycetidae</taxon>
        <taxon>Mycosphaerellales</taxon>
        <taxon>Mycosphaerellaceae</taxon>
        <taxon>Zasmidium</taxon>
    </lineage>
</organism>
<reference evidence="2 3" key="1">
    <citation type="journal article" date="2023" name="G3 (Bethesda)">
        <title>A chromosome-level genome assembly of Zasmidium syzygii isolated from banana leaves.</title>
        <authorList>
            <person name="van Westerhoven A.C."/>
            <person name="Mehrabi R."/>
            <person name="Talebi R."/>
            <person name="Steentjes M.B.F."/>
            <person name="Corcolon B."/>
            <person name="Chong P.A."/>
            <person name="Kema G.H.J."/>
            <person name="Seidl M.F."/>
        </authorList>
    </citation>
    <scope>NUCLEOTIDE SEQUENCE [LARGE SCALE GENOMIC DNA]</scope>
    <source>
        <strain evidence="2 3">P124</strain>
    </source>
</reference>
<accession>A0ABR0DXJ0</accession>
<feature type="region of interest" description="Disordered" evidence="1">
    <location>
        <begin position="1"/>
        <end position="24"/>
    </location>
</feature>
<protein>
    <submittedName>
        <fullName evidence="2">Uncharacterized protein</fullName>
    </submittedName>
</protein>
<feature type="region of interest" description="Disordered" evidence="1">
    <location>
        <begin position="51"/>
        <end position="71"/>
    </location>
</feature>
<gene>
    <name evidence="2" type="ORF">PRZ48_014861</name>
</gene>
<keyword evidence="3" id="KW-1185">Reference proteome</keyword>
<feature type="region of interest" description="Disordered" evidence="1">
    <location>
        <begin position="140"/>
        <end position="177"/>
    </location>
</feature>
<evidence type="ECO:0000313" key="3">
    <source>
        <dbReference type="Proteomes" id="UP001305779"/>
    </source>
</evidence>
<proteinExistence type="predicted"/>